<sequence>SRALKQRVLRDCGRCIAQFCMLSKLAAVNLFLLWYNKTLIRENYFLKYKKAPSTSLIPESFPV</sequence>
<protein>
    <submittedName>
        <fullName evidence="2">Uncharacterized protein</fullName>
    </submittedName>
</protein>
<keyword evidence="1" id="KW-0812">Transmembrane</keyword>
<reference evidence="2 3" key="1">
    <citation type="journal article" date="2019" name="BMC Genomics">
        <title>New insights from Opisthorchis felineus genome: update on genomics of the epidemiologically important liver flukes.</title>
        <authorList>
            <person name="Ershov N.I."/>
            <person name="Mordvinov V.A."/>
            <person name="Prokhortchouk E.B."/>
            <person name="Pakharukova M.Y."/>
            <person name="Gunbin K.V."/>
            <person name="Ustyantsev K."/>
            <person name="Genaev M.A."/>
            <person name="Blinov A.G."/>
            <person name="Mazur A."/>
            <person name="Boulygina E."/>
            <person name="Tsygankova S."/>
            <person name="Khrameeva E."/>
            <person name="Chekanov N."/>
            <person name="Fan G."/>
            <person name="Xiao A."/>
            <person name="Zhang H."/>
            <person name="Xu X."/>
            <person name="Yang H."/>
            <person name="Solovyev V."/>
            <person name="Lee S.M."/>
            <person name="Liu X."/>
            <person name="Afonnikov D.A."/>
            <person name="Skryabin K.G."/>
        </authorList>
    </citation>
    <scope>NUCLEOTIDE SEQUENCE [LARGE SCALE GENOMIC DNA]</scope>
    <source>
        <strain evidence="2">AK-0245</strain>
        <tissue evidence="2">Whole organism</tissue>
    </source>
</reference>
<organism evidence="2 3">
    <name type="scientific">Opisthorchis felineus</name>
    <dbReference type="NCBI Taxonomy" id="147828"/>
    <lineage>
        <taxon>Eukaryota</taxon>
        <taxon>Metazoa</taxon>
        <taxon>Spiralia</taxon>
        <taxon>Lophotrochozoa</taxon>
        <taxon>Platyhelminthes</taxon>
        <taxon>Trematoda</taxon>
        <taxon>Digenea</taxon>
        <taxon>Opisthorchiida</taxon>
        <taxon>Opisthorchiata</taxon>
        <taxon>Opisthorchiidae</taxon>
        <taxon>Opisthorchis</taxon>
    </lineage>
</organism>
<evidence type="ECO:0000256" key="1">
    <source>
        <dbReference type="SAM" id="Phobius"/>
    </source>
</evidence>
<dbReference type="Proteomes" id="UP000308267">
    <property type="component" value="Unassembled WGS sequence"/>
</dbReference>
<comment type="caution">
    <text evidence="2">The sequence shown here is derived from an EMBL/GenBank/DDBJ whole genome shotgun (WGS) entry which is preliminary data.</text>
</comment>
<gene>
    <name evidence="2" type="ORF">CRM22_000333</name>
</gene>
<dbReference type="EMBL" id="SJOL01000622">
    <property type="protein sequence ID" value="TGZ75504.1"/>
    <property type="molecule type" value="Genomic_DNA"/>
</dbReference>
<dbReference type="AlphaFoldDB" id="A0A4V3SHB1"/>
<feature type="transmembrane region" description="Helical" evidence="1">
    <location>
        <begin position="12"/>
        <end position="35"/>
    </location>
</feature>
<name>A0A4V3SHB1_OPIFE</name>
<keyword evidence="1" id="KW-1133">Transmembrane helix</keyword>
<evidence type="ECO:0000313" key="3">
    <source>
        <dbReference type="Proteomes" id="UP000308267"/>
    </source>
</evidence>
<evidence type="ECO:0000313" key="2">
    <source>
        <dbReference type="EMBL" id="TGZ75504.1"/>
    </source>
</evidence>
<proteinExistence type="predicted"/>
<keyword evidence="1" id="KW-0472">Membrane</keyword>
<feature type="non-terminal residue" evidence="2">
    <location>
        <position position="1"/>
    </location>
</feature>
<keyword evidence="3" id="KW-1185">Reference proteome</keyword>
<accession>A0A4V3SHB1</accession>